<accession>X0XPV0</accession>
<keyword evidence="1" id="KW-0812">Transmembrane</keyword>
<name>X0XPV0_9ZZZZ</name>
<feature type="transmembrane region" description="Helical" evidence="1">
    <location>
        <begin position="20"/>
        <end position="39"/>
    </location>
</feature>
<evidence type="ECO:0000313" key="2">
    <source>
        <dbReference type="EMBL" id="GAG45199.1"/>
    </source>
</evidence>
<dbReference type="AlphaFoldDB" id="X0XPV0"/>
<dbReference type="EMBL" id="BARS01054060">
    <property type="protein sequence ID" value="GAG45199.1"/>
    <property type="molecule type" value="Genomic_DNA"/>
</dbReference>
<organism evidence="2">
    <name type="scientific">marine sediment metagenome</name>
    <dbReference type="NCBI Taxonomy" id="412755"/>
    <lineage>
        <taxon>unclassified sequences</taxon>
        <taxon>metagenomes</taxon>
        <taxon>ecological metagenomes</taxon>
    </lineage>
</organism>
<evidence type="ECO:0000256" key="1">
    <source>
        <dbReference type="SAM" id="Phobius"/>
    </source>
</evidence>
<sequence>MVFVLSAFVVLQPHTAPRYVYVLVPAVALVAAVGVALAAQSLPWRRAGRHVTTLGALAITLFALFSAWTVLSTHLDNVSANRAGRLYADVQALASKVDDDRAVLARSSYPQVLLPDNQVYTANFISEGEYLDYFLWQDEERVRRMLAGRDIGWIVFQKDIDKWERDFNLWTLTATGYPPRHYICLPQSAGFTEVYDGQFLTLYRVSQDWMQSESVSGSCT</sequence>
<gene>
    <name evidence="2" type="ORF">S01H1_80104</name>
</gene>
<reference evidence="2" key="1">
    <citation type="journal article" date="2014" name="Front. Microbiol.">
        <title>High frequency of phylogenetically diverse reductive dehalogenase-homologous genes in deep subseafloor sedimentary metagenomes.</title>
        <authorList>
            <person name="Kawai M."/>
            <person name="Futagami T."/>
            <person name="Toyoda A."/>
            <person name="Takaki Y."/>
            <person name="Nishi S."/>
            <person name="Hori S."/>
            <person name="Arai W."/>
            <person name="Tsubouchi T."/>
            <person name="Morono Y."/>
            <person name="Uchiyama I."/>
            <person name="Ito T."/>
            <person name="Fujiyama A."/>
            <person name="Inagaki F."/>
            <person name="Takami H."/>
        </authorList>
    </citation>
    <scope>NUCLEOTIDE SEQUENCE</scope>
    <source>
        <strain evidence="2">Expedition CK06-06</strain>
    </source>
</reference>
<protein>
    <submittedName>
        <fullName evidence="2">Uncharacterized protein</fullName>
    </submittedName>
</protein>
<feature type="transmembrane region" description="Helical" evidence="1">
    <location>
        <begin position="51"/>
        <end position="71"/>
    </location>
</feature>
<feature type="non-terminal residue" evidence="2">
    <location>
        <position position="220"/>
    </location>
</feature>
<keyword evidence="1" id="KW-0472">Membrane</keyword>
<keyword evidence="1" id="KW-1133">Transmembrane helix</keyword>
<comment type="caution">
    <text evidence="2">The sequence shown here is derived from an EMBL/GenBank/DDBJ whole genome shotgun (WGS) entry which is preliminary data.</text>
</comment>
<proteinExistence type="predicted"/>